<keyword evidence="4" id="KW-1185">Reference proteome</keyword>
<feature type="compositionally biased region" description="Low complexity" evidence="1">
    <location>
        <begin position="1"/>
        <end position="19"/>
    </location>
</feature>
<feature type="transmembrane region" description="Helical" evidence="2">
    <location>
        <begin position="37"/>
        <end position="58"/>
    </location>
</feature>
<keyword evidence="2" id="KW-0472">Membrane</keyword>
<name>A0ABR1H4W7_9HYPO</name>
<organism evidence="3 4">
    <name type="scientific">Neonectria punicea</name>
    <dbReference type="NCBI Taxonomy" id="979145"/>
    <lineage>
        <taxon>Eukaryota</taxon>
        <taxon>Fungi</taxon>
        <taxon>Dikarya</taxon>
        <taxon>Ascomycota</taxon>
        <taxon>Pezizomycotina</taxon>
        <taxon>Sordariomycetes</taxon>
        <taxon>Hypocreomycetidae</taxon>
        <taxon>Hypocreales</taxon>
        <taxon>Nectriaceae</taxon>
        <taxon>Neonectria</taxon>
    </lineage>
</organism>
<reference evidence="3 4" key="1">
    <citation type="journal article" date="2025" name="Microbiol. Resour. Announc.">
        <title>Draft genome sequences for Neonectria magnoliae and Neonectria punicea, canker pathogens of Liriodendron tulipifera and Acer saccharum in West Virginia.</title>
        <authorList>
            <person name="Petronek H.M."/>
            <person name="Kasson M.T."/>
            <person name="Metheny A.M."/>
            <person name="Stauder C.M."/>
            <person name="Lovett B."/>
            <person name="Lynch S.C."/>
            <person name="Garnas J.R."/>
            <person name="Kasson L.R."/>
            <person name="Stajich J.E."/>
        </authorList>
    </citation>
    <scope>NUCLEOTIDE SEQUENCE [LARGE SCALE GENOMIC DNA]</scope>
    <source>
        <strain evidence="3 4">NRRL 64653</strain>
    </source>
</reference>
<gene>
    <name evidence="3" type="ORF">QQX98_005449</name>
</gene>
<feature type="transmembrane region" description="Helical" evidence="2">
    <location>
        <begin position="131"/>
        <end position="156"/>
    </location>
</feature>
<evidence type="ECO:0000313" key="3">
    <source>
        <dbReference type="EMBL" id="KAK7416121.1"/>
    </source>
</evidence>
<evidence type="ECO:0000313" key="4">
    <source>
        <dbReference type="Proteomes" id="UP001498476"/>
    </source>
</evidence>
<dbReference type="EMBL" id="JAZAVJ010000073">
    <property type="protein sequence ID" value="KAK7416121.1"/>
    <property type="molecule type" value="Genomic_DNA"/>
</dbReference>
<proteinExistence type="predicted"/>
<accession>A0ABR1H4W7</accession>
<evidence type="ECO:0000256" key="2">
    <source>
        <dbReference type="SAM" id="Phobius"/>
    </source>
</evidence>
<protein>
    <submittedName>
        <fullName evidence="3">Uncharacterized protein</fullName>
    </submittedName>
</protein>
<keyword evidence="2" id="KW-1133">Transmembrane helix</keyword>
<keyword evidence="2" id="KW-0812">Transmembrane</keyword>
<comment type="caution">
    <text evidence="3">The sequence shown here is derived from an EMBL/GenBank/DDBJ whole genome shotgun (WGS) entry which is preliminary data.</text>
</comment>
<dbReference type="Proteomes" id="UP001498476">
    <property type="component" value="Unassembled WGS sequence"/>
</dbReference>
<sequence length="174" mass="19010">MATPASSSPSPSSSPSSSPVRGPENGSDDQRPKQPSALYSMIMTPVNLVVFLVSLAIVDLRYTVARANNSYYDVGVPRWLPGWLTERLRRLVSLFRAQSYRHLGASAQDLSGDWHYHSKQKKLMKMEAAEAFQLHGTVLAVLGVIAAGLTVMVYYVSSRAYHTLFALGPNAVPS</sequence>
<feature type="region of interest" description="Disordered" evidence="1">
    <location>
        <begin position="1"/>
        <end position="34"/>
    </location>
</feature>
<evidence type="ECO:0000256" key="1">
    <source>
        <dbReference type="SAM" id="MobiDB-lite"/>
    </source>
</evidence>